<organism evidence="2 3">
    <name type="scientific">Aliiroseovarius crassostreae</name>
    <dbReference type="NCBI Taxonomy" id="154981"/>
    <lineage>
        <taxon>Bacteria</taxon>
        <taxon>Pseudomonadati</taxon>
        <taxon>Pseudomonadota</taxon>
        <taxon>Alphaproteobacteria</taxon>
        <taxon>Rhodobacterales</taxon>
        <taxon>Paracoccaceae</taxon>
        <taxon>Aliiroseovarius</taxon>
    </lineage>
</organism>
<proteinExistence type="predicted"/>
<dbReference type="STRING" id="154981.AKJ29_16595"/>
<keyword evidence="3" id="KW-1185">Reference proteome</keyword>
<gene>
    <name evidence="2" type="ORF">AKJ29_16595</name>
</gene>
<dbReference type="EMBL" id="LKBA01000004">
    <property type="protein sequence ID" value="KPN64253.1"/>
    <property type="molecule type" value="Genomic_DNA"/>
</dbReference>
<sequence>MCRHTGRRLSGWDHIVQSLDALVKMRRKTRIEERDDGTDIPDLQDRPSDADTLLDYCVSLATAIDKYEPRVELTGIETAHFDENGHAEISLNLVEVKTGQQRIYGAVI</sequence>
<evidence type="ECO:0000313" key="2">
    <source>
        <dbReference type="EMBL" id="KPN64253.1"/>
    </source>
</evidence>
<name>A0A0P7J7B2_9RHOB</name>
<reference evidence="2 3" key="1">
    <citation type="submission" date="2015-09" db="EMBL/GenBank/DDBJ databases">
        <title>Draft genome sequence of Aliiroseovarius crassostreae CV919-312TSm, the causative agent of Roseovarius Oyster Disease (formerly Juvenile Oyster Disease).</title>
        <authorList>
            <person name="Kessner L."/>
            <person name="Spinard E."/>
            <person name="Nelson D."/>
        </authorList>
    </citation>
    <scope>NUCLEOTIDE SEQUENCE [LARGE SCALE GENOMIC DNA]</scope>
    <source>
        <strain evidence="2 3">CV919-312</strain>
    </source>
</reference>
<accession>A0A0P7J7B2</accession>
<feature type="domain" description="IraD/Gp25-like" evidence="1">
    <location>
        <begin position="13"/>
        <end position="84"/>
    </location>
</feature>
<evidence type="ECO:0000259" key="1">
    <source>
        <dbReference type="Pfam" id="PF04965"/>
    </source>
</evidence>
<evidence type="ECO:0000313" key="3">
    <source>
        <dbReference type="Proteomes" id="UP000050471"/>
    </source>
</evidence>
<dbReference type="AlphaFoldDB" id="A0A0P7J7B2"/>
<protein>
    <recommendedName>
        <fullName evidence="1">IraD/Gp25-like domain-containing protein</fullName>
    </recommendedName>
</protein>
<comment type="caution">
    <text evidence="2">The sequence shown here is derived from an EMBL/GenBank/DDBJ whole genome shotgun (WGS) entry which is preliminary data.</text>
</comment>
<dbReference type="SUPFAM" id="SSF160719">
    <property type="entry name" value="gpW/gp25-like"/>
    <property type="match status" value="1"/>
</dbReference>
<dbReference type="RefSeq" id="WP_055188316.1">
    <property type="nucleotide sequence ID" value="NZ_LKBA01000004.1"/>
</dbReference>
<dbReference type="Proteomes" id="UP000050471">
    <property type="component" value="Unassembled WGS sequence"/>
</dbReference>
<dbReference type="Gene3D" id="3.10.450.40">
    <property type="match status" value="1"/>
</dbReference>
<dbReference type="Pfam" id="PF04965">
    <property type="entry name" value="GPW_gp25"/>
    <property type="match status" value="1"/>
</dbReference>
<dbReference type="InterPro" id="IPR007048">
    <property type="entry name" value="IraD/Gp25-like"/>
</dbReference>